<dbReference type="PANTHER" id="PTHR47739">
    <property type="entry name" value="TRNA1(VAL) (ADENINE(37)-N6)-METHYLTRANSFERASE"/>
    <property type="match status" value="1"/>
</dbReference>
<dbReference type="CDD" id="cd02440">
    <property type="entry name" value="AdoMet_MTases"/>
    <property type="match status" value="1"/>
</dbReference>
<protein>
    <submittedName>
        <fullName evidence="4">Methyltransferase</fullName>
    </submittedName>
</protein>
<dbReference type="Pfam" id="PF05175">
    <property type="entry name" value="MTS"/>
    <property type="match status" value="1"/>
</dbReference>
<dbReference type="GO" id="GO:0008168">
    <property type="term" value="F:methyltransferase activity"/>
    <property type="evidence" value="ECO:0007669"/>
    <property type="project" value="UniProtKB-KW"/>
</dbReference>
<dbReference type="Proteomes" id="UP000602745">
    <property type="component" value="Unassembled WGS sequence"/>
</dbReference>
<dbReference type="GO" id="GO:0032259">
    <property type="term" value="P:methylation"/>
    <property type="evidence" value="ECO:0007669"/>
    <property type="project" value="UniProtKB-KW"/>
</dbReference>
<sequence>MTDRELTTEDRLLNGRLLVRQPARGHRAGTDAVLLAAAVQADSGQTIADFGAGVGSVGLMVAARCPDCRLTLVEIDGFLAELARQNVSANHVLADVVEANVETANLAPGSFDHVAMNPPFYPPAAKRSPDPRTARARIGEEGLVEAWIETAHRVLRPGGVLTLIHRADALAGILTAMAGFGSLVVAPVQPHANASASRVIIAGVKNAKGPLVLERPLILNTMENLFTPEARAIHQGAAFERSWPAPRRQRRLRPSRYQPR</sequence>
<dbReference type="EMBL" id="BMCP01000001">
    <property type="protein sequence ID" value="GGE35418.1"/>
    <property type="molecule type" value="Genomic_DNA"/>
</dbReference>
<reference evidence="4" key="2">
    <citation type="submission" date="2020-09" db="EMBL/GenBank/DDBJ databases">
        <authorList>
            <person name="Sun Q."/>
            <person name="Sedlacek I."/>
        </authorList>
    </citation>
    <scope>NUCLEOTIDE SEQUENCE</scope>
    <source>
        <strain evidence="4">CCM 7684</strain>
    </source>
</reference>
<dbReference type="Gene3D" id="3.40.50.150">
    <property type="entry name" value="Vaccinia Virus protein VP39"/>
    <property type="match status" value="1"/>
</dbReference>
<dbReference type="PANTHER" id="PTHR47739:SF1">
    <property type="entry name" value="TRNA1(VAL) (ADENINE(37)-N6)-METHYLTRANSFERASE"/>
    <property type="match status" value="1"/>
</dbReference>
<name>A0A8J2VL56_9RHOB</name>
<evidence type="ECO:0000313" key="5">
    <source>
        <dbReference type="Proteomes" id="UP000602745"/>
    </source>
</evidence>
<keyword evidence="2" id="KW-0949">S-adenosyl-L-methionine</keyword>
<dbReference type="AlphaFoldDB" id="A0A8J2VL56"/>
<reference evidence="4" key="1">
    <citation type="journal article" date="2014" name="Int. J. Syst. Evol. Microbiol.">
        <title>Complete genome sequence of Corynebacterium casei LMG S-19264T (=DSM 44701T), isolated from a smear-ripened cheese.</title>
        <authorList>
            <consortium name="US DOE Joint Genome Institute (JGI-PGF)"/>
            <person name="Walter F."/>
            <person name="Albersmeier A."/>
            <person name="Kalinowski J."/>
            <person name="Ruckert C."/>
        </authorList>
    </citation>
    <scope>NUCLEOTIDE SEQUENCE</scope>
    <source>
        <strain evidence="4">CCM 7684</strain>
    </source>
</reference>
<evidence type="ECO:0000256" key="1">
    <source>
        <dbReference type="ARBA" id="ARBA00022603"/>
    </source>
</evidence>
<dbReference type="InterPro" id="IPR050210">
    <property type="entry name" value="tRNA_Adenine-N(6)_MTase"/>
</dbReference>
<comment type="caution">
    <text evidence="4">The sequence shown here is derived from an EMBL/GenBank/DDBJ whole genome shotgun (WGS) entry which is preliminary data.</text>
</comment>
<accession>A0A8J2VL56</accession>
<organism evidence="4 5">
    <name type="scientific">Agaricicola taiwanensis</name>
    <dbReference type="NCBI Taxonomy" id="591372"/>
    <lineage>
        <taxon>Bacteria</taxon>
        <taxon>Pseudomonadati</taxon>
        <taxon>Pseudomonadota</taxon>
        <taxon>Alphaproteobacteria</taxon>
        <taxon>Rhodobacterales</taxon>
        <taxon>Paracoccaceae</taxon>
        <taxon>Agaricicola</taxon>
    </lineage>
</organism>
<dbReference type="InterPro" id="IPR029063">
    <property type="entry name" value="SAM-dependent_MTases_sf"/>
</dbReference>
<keyword evidence="1 4" id="KW-0808">Transferase</keyword>
<evidence type="ECO:0000313" key="4">
    <source>
        <dbReference type="EMBL" id="GGE35418.1"/>
    </source>
</evidence>
<evidence type="ECO:0000256" key="2">
    <source>
        <dbReference type="ARBA" id="ARBA00022691"/>
    </source>
</evidence>
<keyword evidence="1 4" id="KW-0489">Methyltransferase</keyword>
<dbReference type="RefSeq" id="WP_188408670.1">
    <property type="nucleotide sequence ID" value="NZ_BMCP01000001.1"/>
</dbReference>
<keyword evidence="5" id="KW-1185">Reference proteome</keyword>
<evidence type="ECO:0000259" key="3">
    <source>
        <dbReference type="Pfam" id="PF05175"/>
    </source>
</evidence>
<dbReference type="SUPFAM" id="SSF53335">
    <property type="entry name" value="S-adenosyl-L-methionine-dependent methyltransferases"/>
    <property type="match status" value="1"/>
</dbReference>
<dbReference type="InterPro" id="IPR007848">
    <property type="entry name" value="Small_mtfrase_dom"/>
</dbReference>
<proteinExistence type="predicted"/>
<gene>
    <name evidence="4" type="ORF">GCM10007276_11140</name>
</gene>
<feature type="domain" description="Methyltransferase small" evidence="3">
    <location>
        <begin position="34"/>
        <end position="166"/>
    </location>
</feature>